<evidence type="ECO:0000313" key="3">
    <source>
        <dbReference type="Proteomes" id="UP000028701"/>
    </source>
</evidence>
<dbReference type="RefSeq" id="WP_045231074.1">
    <property type="nucleotide sequence ID" value="NZ_BBJU01000017.1"/>
</dbReference>
<dbReference type="Proteomes" id="UP000028701">
    <property type="component" value="Unassembled WGS sequence"/>
</dbReference>
<dbReference type="AlphaFoldDB" id="A0A081CXY8"/>
<comment type="caution">
    <text evidence="2">The sequence shown here is derived from an EMBL/GenBank/DDBJ whole genome shotgun (WGS) entry which is preliminary data.</text>
</comment>
<evidence type="ECO:0000256" key="1">
    <source>
        <dbReference type="SAM" id="Phobius"/>
    </source>
</evidence>
<dbReference type="eggNOG" id="ENOG50332PR">
    <property type="taxonomic scope" value="Bacteria"/>
</dbReference>
<dbReference type="Pfam" id="PF10947">
    <property type="entry name" value="DUF2628"/>
    <property type="match status" value="1"/>
</dbReference>
<protein>
    <recommendedName>
        <fullName evidence="4">DUF2628 domain-containing protein</fullName>
    </recommendedName>
</protein>
<evidence type="ECO:0008006" key="4">
    <source>
        <dbReference type="Google" id="ProtNLM"/>
    </source>
</evidence>
<accession>A0A081CXY8</accession>
<reference evidence="2 3" key="1">
    <citation type="submission" date="2014-08" db="EMBL/GenBank/DDBJ databases">
        <title>Whole genome shotgun sequence of Rhizobium rubi NBRC 13261.</title>
        <authorList>
            <person name="Katano-Makiyama Y."/>
            <person name="Hosoyama A."/>
            <person name="Hashimoto M."/>
            <person name="Hosoyama Y."/>
            <person name="Noguchi M."/>
            <person name="Tsuchikane K."/>
            <person name="Uohara A."/>
            <person name="Ohji S."/>
            <person name="Ichikawa N."/>
            <person name="Kimura A."/>
            <person name="Yamazoe A."/>
            <person name="Fujita N."/>
        </authorList>
    </citation>
    <scope>NUCLEOTIDE SEQUENCE [LARGE SCALE GENOMIC DNA]</scope>
    <source>
        <strain evidence="2 3">NBRC 13261</strain>
    </source>
</reference>
<evidence type="ECO:0000313" key="2">
    <source>
        <dbReference type="EMBL" id="GAK71534.1"/>
    </source>
</evidence>
<proteinExistence type="predicted"/>
<feature type="transmembrane region" description="Helical" evidence="1">
    <location>
        <begin position="27"/>
        <end position="54"/>
    </location>
</feature>
<dbReference type="EMBL" id="BBJU01000017">
    <property type="protein sequence ID" value="GAK71534.1"/>
    <property type="molecule type" value="Genomic_DNA"/>
</dbReference>
<keyword evidence="1" id="KW-1133">Transmembrane helix</keyword>
<name>A0A081CXY8_9HYPH</name>
<feature type="transmembrane region" description="Helical" evidence="1">
    <location>
        <begin position="66"/>
        <end position="84"/>
    </location>
</feature>
<dbReference type="OrthoDB" id="7285394at2"/>
<keyword evidence="1" id="KW-0812">Transmembrane</keyword>
<keyword evidence="1" id="KW-0472">Membrane</keyword>
<gene>
    <name evidence="2" type="ORF">RRU01S_17_01340</name>
</gene>
<dbReference type="InterPro" id="IPR024399">
    <property type="entry name" value="DUF2628"/>
</dbReference>
<sequence>MTSYLVLEAPGGPDRDHRSTRFIADRFSWLALLFPWVWFAIQRLWWVAIGIVVLQVAAGQVSGLEGFGVTGALFAISIGLIAGFEGRNIVVRHLVSKGWTLKDVVHAHDLATAEEIYFSNLPEDDISQVSKIPQPDWKQDRRAGNGFTMNDPAGSFQFDLNGRR</sequence>
<organism evidence="2 3">
    <name type="scientific">Agrobacterium rubi TR3 = NBRC 13261</name>
    <dbReference type="NCBI Taxonomy" id="1368415"/>
    <lineage>
        <taxon>Bacteria</taxon>
        <taxon>Pseudomonadati</taxon>
        <taxon>Pseudomonadota</taxon>
        <taxon>Alphaproteobacteria</taxon>
        <taxon>Hyphomicrobiales</taxon>
        <taxon>Rhizobiaceae</taxon>
        <taxon>Rhizobium/Agrobacterium group</taxon>
        <taxon>Agrobacterium</taxon>
    </lineage>
</organism>